<organism evidence="2 3">
    <name type="scientific">Longispora fulva</name>
    <dbReference type="NCBI Taxonomy" id="619741"/>
    <lineage>
        <taxon>Bacteria</taxon>
        <taxon>Bacillati</taxon>
        <taxon>Actinomycetota</taxon>
        <taxon>Actinomycetes</taxon>
        <taxon>Micromonosporales</taxon>
        <taxon>Micromonosporaceae</taxon>
        <taxon>Longispora</taxon>
    </lineage>
</organism>
<feature type="transmembrane region" description="Helical" evidence="1">
    <location>
        <begin position="33"/>
        <end position="52"/>
    </location>
</feature>
<sequence>MAAAYDTEINTMNDAPAVLRAKAPVTHQMTRRLVWAGVAVAVTATAVLTYVVTRSTPTHRTDPRVDASAAATGAVAVPVASATPAVCGSTAKGSPVTLVKGAAECSLIVDIANRYQAAIGRGEAAGQGLFASVADWSCSWPYVAGRSHADSYLTCVRESDGAELRIGT</sequence>
<accession>A0A8J7G7C8</accession>
<comment type="caution">
    <text evidence="2">The sequence shown here is derived from an EMBL/GenBank/DDBJ whole genome shotgun (WGS) entry which is preliminary data.</text>
</comment>
<dbReference type="EMBL" id="JADOUF010000001">
    <property type="protein sequence ID" value="MBG6134375.1"/>
    <property type="molecule type" value="Genomic_DNA"/>
</dbReference>
<proteinExistence type="predicted"/>
<protein>
    <submittedName>
        <fullName evidence="2">Uncharacterized protein</fullName>
    </submittedName>
</protein>
<name>A0A8J7G7C8_9ACTN</name>
<evidence type="ECO:0000256" key="1">
    <source>
        <dbReference type="SAM" id="Phobius"/>
    </source>
</evidence>
<evidence type="ECO:0000313" key="2">
    <source>
        <dbReference type="EMBL" id="MBG6134375.1"/>
    </source>
</evidence>
<keyword evidence="1" id="KW-0472">Membrane</keyword>
<dbReference type="RefSeq" id="WP_386779051.1">
    <property type="nucleotide sequence ID" value="NZ_JBHTLE010000014.1"/>
</dbReference>
<gene>
    <name evidence="2" type="ORF">IW245_000569</name>
</gene>
<keyword evidence="1" id="KW-1133">Transmembrane helix</keyword>
<keyword evidence="1" id="KW-0812">Transmembrane</keyword>
<evidence type="ECO:0000313" key="3">
    <source>
        <dbReference type="Proteomes" id="UP000622552"/>
    </source>
</evidence>
<dbReference type="Proteomes" id="UP000622552">
    <property type="component" value="Unassembled WGS sequence"/>
</dbReference>
<dbReference type="AlphaFoldDB" id="A0A8J7G7C8"/>
<keyword evidence="3" id="KW-1185">Reference proteome</keyword>
<reference evidence="2" key="1">
    <citation type="submission" date="2020-11" db="EMBL/GenBank/DDBJ databases">
        <title>Sequencing the genomes of 1000 actinobacteria strains.</title>
        <authorList>
            <person name="Klenk H.-P."/>
        </authorList>
    </citation>
    <scope>NUCLEOTIDE SEQUENCE</scope>
    <source>
        <strain evidence="2">DSM 45356</strain>
    </source>
</reference>